<dbReference type="Gene3D" id="3.55.40.10">
    <property type="entry name" value="minor pseudopilin epsh domain"/>
    <property type="match status" value="1"/>
</dbReference>
<keyword evidence="8 11" id="KW-0472">Membrane</keyword>
<evidence type="ECO:0000259" key="12">
    <source>
        <dbReference type="Pfam" id="PF12019"/>
    </source>
</evidence>
<comment type="subcellular location">
    <subcellularLocation>
        <location evidence="1">Cell inner membrane</location>
        <topology evidence="1">Single-pass membrane protein</topology>
    </subcellularLocation>
</comment>
<dbReference type="RefSeq" id="WP_342829120.1">
    <property type="nucleotide sequence ID" value="NZ_JBANDC010000005.1"/>
</dbReference>
<evidence type="ECO:0000256" key="1">
    <source>
        <dbReference type="ARBA" id="ARBA00004377"/>
    </source>
</evidence>
<keyword evidence="4" id="KW-0488">Methylation</keyword>
<evidence type="ECO:0000256" key="3">
    <source>
        <dbReference type="ARBA" id="ARBA00022475"/>
    </source>
</evidence>
<gene>
    <name evidence="13" type="ORF">V8G57_09240</name>
</gene>
<protein>
    <recommendedName>
        <fullName evidence="2">Type II secretion system protein H</fullName>
    </recommendedName>
    <alternativeName>
        <fullName evidence="10">General secretion pathway protein H</fullName>
    </alternativeName>
</protein>
<organism evidence="13 14">
    <name type="scientific">Collimonas rhizosphaerae</name>
    <dbReference type="NCBI Taxonomy" id="3126357"/>
    <lineage>
        <taxon>Bacteria</taxon>
        <taxon>Pseudomonadati</taxon>
        <taxon>Pseudomonadota</taxon>
        <taxon>Betaproteobacteria</taxon>
        <taxon>Burkholderiales</taxon>
        <taxon>Oxalobacteraceae</taxon>
        <taxon>Collimonas</taxon>
    </lineage>
</organism>
<evidence type="ECO:0000256" key="9">
    <source>
        <dbReference type="ARBA" id="ARBA00025772"/>
    </source>
</evidence>
<comment type="similarity">
    <text evidence="9">Belongs to the GSP H family.</text>
</comment>
<accession>A0ABU9PU71</accession>
<dbReference type="SUPFAM" id="SSF54523">
    <property type="entry name" value="Pili subunits"/>
    <property type="match status" value="1"/>
</dbReference>
<evidence type="ECO:0000256" key="4">
    <source>
        <dbReference type="ARBA" id="ARBA00022481"/>
    </source>
</evidence>
<evidence type="ECO:0000256" key="8">
    <source>
        <dbReference type="ARBA" id="ARBA00023136"/>
    </source>
</evidence>
<keyword evidence="3" id="KW-1003">Cell membrane</keyword>
<keyword evidence="7 11" id="KW-1133">Transmembrane helix</keyword>
<dbReference type="Pfam" id="PF07963">
    <property type="entry name" value="N_methyl"/>
    <property type="match status" value="1"/>
</dbReference>
<dbReference type="InterPro" id="IPR022346">
    <property type="entry name" value="T2SS_GspH"/>
</dbReference>
<feature type="transmembrane region" description="Helical" evidence="11">
    <location>
        <begin position="47"/>
        <end position="68"/>
    </location>
</feature>
<evidence type="ECO:0000256" key="11">
    <source>
        <dbReference type="SAM" id="Phobius"/>
    </source>
</evidence>
<sequence length="210" mass="22674">MWKRKTYNSALLKNCVSRELSVRGNAKNQMRFRKNDKAVADIVFRKGFTVIELMITITVLAILLAIAVPSMQSFIAQNRLSGNVNEFIAGTMLARSEAIKRSGAVTICRSVNAEVSTTNSCDATSSDWKTGWLVVVVNTADSTKNEVLARQGALTTGTTITPDSTATTPASIVYNALGAPTQAPPKNFAFAFNNQTRSVCFDPSGRARAC</sequence>
<evidence type="ECO:0000313" key="14">
    <source>
        <dbReference type="Proteomes" id="UP001495910"/>
    </source>
</evidence>
<dbReference type="EMBL" id="JBANDC010000005">
    <property type="protein sequence ID" value="MEM4987568.1"/>
    <property type="molecule type" value="Genomic_DNA"/>
</dbReference>
<evidence type="ECO:0000256" key="5">
    <source>
        <dbReference type="ARBA" id="ARBA00022519"/>
    </source>
</evidence>
<evidence type="ECO:0000256" key="7">
    <source>
        <dbReference type="ARBA" id="ARBA00022989"/>
    </source>
</evidence>
<evidence type="ECO:0000256" key="6">
    <source>
        <dbReference type="ARBA" id="ARBA00022692"/>
    </source>
</evidence>
<dbReference type="Pfam" id="PF12019">
    <property type="entry name" value="GspH"/>
    <property type="match status" value="1"/>
</dbReference>
<evidence type="ECO:0000256" key="2">
    <source>
        <dbReference type="ARBA" id="ARBA00021549"/>
    </source>
</evidence>
<evidence type="ECO:0000256" key="10">
    <source>
        <dbReference type="ARBA" id="ARBA00030775"/>
    </source>
</evidence>
<feature type="domain" description="General secretion pathway GspH" evidence="12">
    <location>
        <begin position="84"/>
        <end position="205"/>
    </location>
</feature>
<keyword evidence="5" id="KW-0997">Cell inner membrane</keyword>
<comment type="caution">
    <text evidence="13">The sequence shown here is derived from an EMBL/GenBank/DDBJ whole genome shotgun (WGS) entry which is preliminary data.</text>
</comment>
<dbReference type="NCBIfam" id="TIGR02532">
    <property type="entry name" value="IV_pilin_GFxxxE"/>
    <property type="match status" value="1"/>
</dbReference>
<reference evidence="13 14" key="1">
    <citation type="submission" date="2024-02" db="EMBL/GenBank/DDBJ databases">
        <title>Draft genome sequence of Collimonas sp. strain H4R21, an effective mineral-weathering bacterial strain isolated from the beech rhizosphere.</title>
        <authorList>
            <person name="Morin E."/>
            <person name="Uroz S."/>
            <person name="Leveau J.H.J."/>
            <person name="Kumar R."/>
            <person name="Rey M.W."/>
            <person name="Pham J."/>
        </authorList>
    </citation>
    <scope>NUCLEOTIDE SEQUENCE [LARGE SCALE GENOMIC DNA]</scope>
    <source>
        <strain evidence="13 14">H4R21</strain>
    </source>
</reference>
<dbReference type="InterPro" id="IPR012902">
    <property type="entry name" value="N_methyl_site"/>
</dbReference>
<dbReference type="InterPro" id="IPR045584">
    <property type="entry name" value="Pilin-like"/>
</dbReference>
<keyword evidence="14" id="KW-1185">Reference proteome</keyword>
<keyword evidence="6 11" id="KW-0812">Transmembrane</keyword>
<dbReference type="Proteomes" id="UP001495910">
    <property type="component" value="Unassembled WGS sequence"/>
</dbReference>
<name>A0ABU9PU71_9BURK</name>
<evidence type="ECO:0000313" key="13">
    <source>
        <dbReference type="EMBL" id="MEM4987568.1"/>
    </source>
</evidence>
<proteinExistence type="inferred from homology"/>